<dbReference type="SUPFAM" id="SSF52172">
    <property type="entry name" value="CheY-like"/>
    <property type="match status" value="2"/>
</dbReference>
<dbReference type="SUPFAM" id="SSF46689">
    <property type="entry name" value="Homeodomain-like"/>
    <property type="match status" value="1"/>
</dbReference>
<dbReference type="EMBL" id="CAIT01000006">
    <property type="protein sequence ID" value="CCH54265.1"/>
    <property type="molecule type" value="Genomic_DNA"/>
</dbReference>
<dbReference type="InterPro" id="IPR003594">
    <property type="entry name" value="HATPase_dom"/>
</dbReference>
<comment type="catalytic activity">
    <reaction evidence="1">
        <text>ATP + protein L-histidine = ADP + protein N-phospho-L-histidine.</text>
        <dbReference type="EC" id="2.7.13.3"/>
    </reaction>
</comment>
<dbReference type="InterPro" id="IPR009057">
    <property type="entry name" value="Homeodomain-like_sf"/>
</dbReference>
<gene>
    <name evidence="12" type="ORF">BN8_03421</name>
</gene>
<dbReference type="AlphaFoldDB" id="I2GK40"/>
<dbReference type="GO" id="GO:0000155">
    <property type="term" value="F:phosphorelay sensor kinase activity"/>
    <property type="evidence" value="ECO:0007669"/>
    <property type="project" value="InterPro"/>
</dbReference>
<feature type="modified residue" description="4-aspartylphosphate" evidence="8">
    <location>
        <position position="463"/>
    </location>
</feature>
<keyword evidence="13" id="KW-1185">Reference proteome</keyword>
<proteinExistence type="predicted"/>
<dbReference type="Pfam" id="PF12833">
    <property type="entry name" value="HTH_18"/>
    <property type="match status" value="1"/>
</dbReference>
<dbReference type="InterPro" id="IPR004358">
    <property type="entry name" value="Sig_transdc_His_kin-like_C"/>
</dbReference>
<feature type="domain" description="Response regulatory" evidence="11">
    <location>
        <begin position="415"/>
        <end position="530"/>
    </location>
</feature>
<dbReference type="PANTHER" id="PTHR43547">
    <property type="entry name" value="TWO-COMPONENT HISTIDINE KINASE"/>
    <property type="match status" value="1"/>
</dbReference>
<dbReference type="Gene3D" id="3.40.50.2300">
    <property type="match status" value="2"/>
</dbReference>
<sequence length="663" mass="75183">MAIKILLADDEEDLEDLFRQQFRRQILDHTYEFIFVTDGTQALAALEQHPDLDIFLSDINMPGIDGLSLLTKVPTINPILRTVIITAYGDMSNIRTAMNEGAFDFLTKPINFRDLQKTLEKTIRSVAQQRETAHLKAMDDMKTRFFANITHELRTPLSLIISPLDNLLETADLTATHQQQLATVQRNARQLLRLINQLLDINKLEAEQMEVVYEVGDLPSFVGQMVDLFRPSTDIKQLALTYQTDLPAGTYLFDTDKWAKILYNLLSNAIKFTDTGQITVSLTHTSTGVQLQVSDTGIGIAPDKLPHIFNRFYQVDSARNRAYEGTGIGLALVRELSTRLGGSAHVYAQEIGPGTRFMVEIPLPRAPLDQPTQPLTFPPAVSLLADRVFSVADPPSVHSVSVPETASSLAETTPLLLLVEDNAELREFIVTELAMHYRIRSAANGYEGLLLARDELPDLIITDLMMPRMDGYELIEQLRVDIETSHIPVVVLTAELESTSRLKGLALGADEFLTKPFSMNELRLRLRNLLTRQANLRESYRRQLAQAPTHTSPEPLQKVEDPFLRQLYEYLEAHLDDSTLNVEWLAGELSMSRRKLHRKLQTLLQLSPHDVIRQYRLRRSIDLLQAGYNASETAYRVGFESPSYFTKVFKEFYSQTPSEYLRR</sequence>
<keyword evidence="3 8" id="KW-0597">Phosphoprotein</keyword>
<dbReference type="RefSeq" id="WP_009282845.1">
    <property type="nucleotide sequence ID" value="NZ_CAIT01000006.1"/>
</dbReference>
<feature type="domain" description="HTH araC/xylS-type" evidence="9">
    <location>
        <begin position="565"/>
        <end position="663"/>
    </location>
</feature>
<dbReference type="FunFam" id="1.10.287.130:FF:000045">
    <property type="entry name" value="Two-component system sensor histidine kinase/response regulator"/>
    <property type="match status" value="1"/>
</dbReference>
<dbReference type="FunFam" id="3.30.565.10:FF:000006">
    <property type="entry name" value="Sensor histidine kinase WalK"/>
    <property type="match status" value="1"/>
</dbReference>
<feature type="modified residue" description="4-aspartylphosphate" evidence="8">
    <location>
        <position position="58"/>
    </location>
</feature>
<evidence type="ECO:0000259" key="10">
    <source>
        <dbReference type="PROSITE" id="PS50109"/>
    </source>
</evidence>
<dbReference type="SMART" id="SM00388">
    <property type="entry name" value="HisKA"/>
    <property type="match status" value="1"/>
</dbReference>
<dbReference type="InterPro" id="IPR003661">
    <property type="entry name" value="HisK_dim/P_dom"/>
</dbReference>
<keyword evidence="6" id="KW-0805">Transcription regulation</keyword>
<dbReference type="OrthoDB" id="9797097at2"/>
<dbReference type="SUPFAM" id="SSF47384">
    <property type="entry name" value="Homodimeric domain of signal transducing histidine kinase"/>
    <property type="match status" value="1"/>
</dbReference>
<organism evidence="12 13">
    <name type="scientific">Fibrisoma limi BUZ 3</name>
    <dbReference type="NCBI Taxonomy" id="1185876"/>
    <lineage>
        <taxon>Bacteria</taxon>
        <taxon>Pseudomonadati</taxon>
        <taxon>Bacteroidota</taxon>
        <taxon>Cytophagia</taxon>
        <taxon>Cytophagales</taxon>
        <taxon>Spirosomataceae</taxon>
        <taxon>Fibrisoma</taxon>
    </lineage>
</organism>
<dbReference type="Gene3D" id="1.10.10.60">
    <property type="entry name" value="Homeodomain-like"/>
    <property type="match status" value="1"/>
</dbReference>
<protein>
    <recommendedName>
        <fullName evidence="2">histidine kinase</fullName>
        <ecNumber evidence="2">2.7.13.3</ecNumber>
    </recommendedName>
</protein>
<dbReference type="InterPro" id="IPR018060">
    <property type="entry name" value="HTH_AraC"/>
</dbReference>
<dbReference type="CDD" id="cd17574">
    <property type="entry name" value="REC_OmpR"/>
    <property type="match status" value="1"/>
</dbReference>
<dbReference type="Gene3D" id="3.30.565.10">
    <property type="entry name" value="Histidine kinase-like ATPase, C-terminal domain"/>
    <property type="match status" value="1"/>
</dbReference>
<dbReference type="GO" id="GO:0003700">
    <property type="term" value="F:DNA-binding transcription factor activity"/>
    <property type="evidence" value="ECO:0007669"/>
    <property type="project" value="InterPro"/>
</dbReference>
<dbReference type="Pfam" id="PF00512">
    <property type="entry name" value="HisKA"/>
    <property type="match status" value="1"/>
</dbReference>
<feature type="domain" description="Histidine kinase" evidence="10">
    <location>
        <begin position="148"/>
        <end position="365"/>
    </location>
</feature>
<dbReference type="eggNOG" id="COG0745">
    <property type="taxonomic scope" value="Bacteria"/>
</dbReference>
<dbReference type="PRINTS" id="PR00344">
    <property type="entry name" value="BCTRLSENSOR"/>
</dbReference>
<dbReference type="GO" id="GO:0043565">
    <property type="term" value="F:sequence-specific DNA binding"/>
    <property type="evidence" value="ECO:0007669"/>
    <property type="project" value="InterPro"/>
</dbReference>
<evidence type="ECO:0000256" key="5">
    <source>
        <dbReference type="ARBA" id="ARBA00022777"/>
    </source>
</evidence>
<dbReference type="Pfam" id="PF00072">
    <property type="entry name" value="Response_reg"/>
    <property type="match status" value="2"/>
</dbReference>
<dbReference type="STRING" id="1185876.BN8_03421"/>
<keyword evidence="4 12" id="KW-0808">Transferase</keyword>
<dbReference type="SMART" id="SM00342">
    <property type="entry name" value="HTH_ARAC"/>
    <property type="match status" value="1"/>
</dbReference>
<evidence type="ECO:0000313" key="12">
    <source>
        <dbReference type="EMBL" id="CCH54265.1"/>
    </source>
</evidence>
<dbReference type="InterPro" id="IPR036097">
    <property type="entry name" value="HisK_dim/P_sf"/>
</dbReference>
<name>I2GK40_9BACT</name>
<dbReference type="eggNOG" id="COG2205">
    <property type="taxonomic scope" value="Bacteria"/>
</dbReference>
<dbReference type="InterPro" id="IPR011006">
    <property type="entry name" value="CheY-like_superfamily"/>
</dbReference>
<evidence type="ECO:0000313" key="13">
    <source>
        <dbReference type="Proteomes" id="UP000009309"/>
    </source>
</evidence>
<evidence type="ECO:0000256" key="6">
    <source>
        <dbReference type="ARBA" id="ARBA00023015"/>
    </source>
</evidence>
<dbReference type="EC" id="2.7.13.3" evidence="2"/>
<dbReference type="PANTHER" id="PTHR43547:SF2">
    <property type="entry name" value="HYBRID SIGNAL TRANSDUCTION HISTIDINE KINASE C"/>
    <property type="match status" value="1"/>
</dbReference>
<dbReference type="Gene3D" id="1.10.287.130">
    <property type="match status" value="1"/>
</dbReference>
<dbReference type="InterPro" id="IPR005467">
    <property type="entry name" value="His_kinase_dom"/>
</dbReference>
<evidence type="ECO:0000256" key="1">
    <source>
        <dbReference type="ARBA" id="ARBA00000085"/>
    </source>
</evidence>
<dbReference type="PROSITE" id="PS01124">
    <property type="entry name" value="HTH_ARAC_FAMILY_2"/>
    <property type="match status" value="1"/>
</dbReference>
<keyword evidence="5 12" id="KW-0418">Kinase</keyword>
<feature type="domain" description="Response regulatory" evidence="11">
    <location>
        <begin position="4"/>
        <end position="123"/>
    </location>
</feature>
<accession>I2GK40</accession>
<evidence type="ECO:0000256" key="4">
    <source>
        <dbReference type="ARBA" id="ARBA00022679"/>
    </source>
</evidence>
<dbReference type="SMART" id="SM00387">
    <property type="entry name" value="HATPase_c"/>
    <property type="match status" value="1"/>
</dbReference>
<evidence type="ECO:0000256" key="7">
    <source>
        <dbReference type="ARBA" id="ARBA00023163"/>
    </source>
</evidence>
<dbReference type="CDD" id="cd16922">
    <property type="entry name" value="HATPase_EvgS-ArcB-TorS-like"/>
    <property type="match status" value="1"/>
</dbReference>
<evidence type="ECO:0000256" key="8">
    <source>
        <dbReference type="PROSITE-ProRule" id="PRU00169"/>
    </source>
</evidence>
<dbReference type="CDD" id="cd00082">
    <property type="entry name" value="HisKA"/>
    <property type="match status" value="1"/>
</dbReference>
<keyword evidence="7" id="KW-0804">Transcription</keyword>
<dbReference type="InterPro" id="IPR001789">
    <property type="entry name" value="Sig_transdc_resp-reg_receiver"/>
</dbReference>
<comment type="caution">
    <text evidence="12">The sequence shown here is derived from an EMBL/GenBank/DDBJ whole genome shotgun (WGS) entry which is preliminary data.</text>
</comment>
<dbReference type="Proteomes" id="UP000009309">
    <property type="component" value="Unassembled WGS sequence"/>
</dbReference>
<evidence type="ECO:0000259" key="11">
    <source>
        <dbReference type="PROSITE" id="PS50110"/>
    </source>
</evidence>
<reference evidence="12 13" key="1">
    <citation type="journal article" date="2012" name="J. Bacteriol.">
        <title>Genome Sequence of the Filamentous Bacterium Fibrisoma limi BUZ 3T.</title>
        <authorList>
            <person name="Filippini M."/>
            <person name="Qi W."/>
            <person name="Jaenicke S."/>
            <person name="Goesmann A."/>
            <person name="Smits T.H."/>
            <person name="Bagheri H.C."/>
        </authorList>
    </citation>
    <scope>NUCLEOTIDE SEQUENCE [LARGE SCALE GENOMIC DNA]</scope>
    <source>
        <strain evidence="13">BUZ 3T</strain>
    </source>
</reference>
<dbReference type="SMART" id="SM00448">
    <property type="entry name" value="REC"/>
    <property type="match status" value="2"/>
</dbReference>
<dbReference type="Pfam" id="PF02518">
    <property type="entry name" value="HATPase_c"/>
    <property type="match status" value="1"/>
</dbReference>
<dbReference type="PROSITE" id="PS50109">
    <property type="entry name" value="HIS_KIN"/>
    <property type="match status" value="1"/>
</dbReference>
<dbReference type="InterPro" id="IPR036890">
    <property type="entry name" value="HATPase_C_sf"/>
</dbReference>
<evidence type="ECO:0000259" key="9">
    <source>
        <dbReference type="PROSITE" id="PS01124"/>
    </source>
</evidence>
<evidence type="ECO:0000256" key="2">
    <source>
        <dbReference type="ARBA" id="ARBA00012438"/>
    </source>
</evidence>
<evidence type="ECO:0000256" key="3">
    <source>
        <dbReference type="ARBA" id="ARBA00022553"/>
    </source>
</evidence>
<dbReference type="SUPFAM" id="SSF55874">
    <property type="entry name" value="ATPase domain of HSP90 chaperone/DNA topoisomerase II/histidine kinase"/>
    <property type="match status" value="1"/>
</dbReference>
<dbReference type="PROSITE" id="PS50110">
    <property type="entry name" value="RESPONSE_REGULATORY"/>
    <property type="match status" value="2"/>
</dbReference>